<dbReference type="InterPro" id="IPR049730">
    <property type="entry name" value="SNF2/RAD54-like_C"/>
</dbReference>
<dbReference type="RefSeq" id="WP_144686529.1">
    <property type="nucleotide sequence ID" value="NZ_VLLC01000035.1"/>
</dbReference>
<keyword evidence="5" id="KW-0067">ATP-binding</keyword>
<keyword evidence="6" id="KW-1185">Reference proteome</keyword>
<name>A0A562R9N8_9BACT</name>
<dbReference type="SUPFAM" id="SSF52540">
    <property type="entry name" value="P-loop containing nucleoside triphosphate hydrolases"/>
    <property type="match status" value="2"/>
</dbReference>
<dbReference type="OrthoDB" id="18878at2"/>
<comment type="caution">
    <text evidence="5">The sequence shown here is derived from an EMBL/GenBank/DDBJ whole genome shotgun (WGS) entry which is preliminary data.</text>
</comment>
<dbReference type="CDD" id="cd18793">
    <property type="entry name" value="SF2_C_SNF"/>
    <property type="match status" value="1"/>
</dbReference>
<organism evidence="5 6">
    <name type="scientific">Desulfobotulus alkaliphilus</name>
    <dbReference type="NCBI Taxonomy" id="622671"/>
    <lineage>
        <taxon>Bacteria</taxon>
        <taxon>Pseudomonadati</taxon>
        <taxon>Thermodesulfobacteriota</taxon>
        <taxon>Desulfobacteria</taxon>
        <taxon>Desulfobacterales</taxon>
        <taxon>Desulfobacteraceae</taxon>
        <taxon>Desulfobotulus</taxon>
    </lineage>
</organism>
<dbReference type="SMART" id="SM00487">
    <property type="entry name" value="DEXDc"/>
    <property type="match status" value="1"/>
</dbReference>
<reference evidence="5 6" key="1">
    <citation type="submission" date="2019-07" db="EMBL/GenBank/DDBJ databases">
        <title>Genome sequencing of 100 strains of the haloalkaliphilic chemolithoautotrophic sulfur-oxidizing bacterium Thioalkalivibrio.</title>
        <authorList>
            <person name="Muyzer G."/>
        </authorList>
    </citation>
    <scope>NUCLEOTIDE SEQUENCE [LARGE SCALE GENOMIC DNA]</scope>
    <source>
        <strain evidence="5 6">ASO4-4</strain>
    </source>
</reference>
<dbReference type="GO" id="GO:0004386">
    <property type="term" value="F:helicase activity"/>
    <property type="evidence" value="ECO:0007669"/>
    <property type="project" value="UniProtKB-KW"/>
</dbReference>
<dbReference type="Pfam" id="PF00176">
    <property type="entry name" value="SNF2-rel_dom"/>
    <property type="match status" value="1"/>
</dbReference>
<dbReference type="Gene3D" id="3.40.50.10810">
    <property type="entry name" value="Tandem AAA-ATPase domain"/>
    <property type="match status" value="1"/>
</dbReference>
<evidence type="ECO:0000313" key="5">
    <source>
        <dbReference type="EMBL" id="TWI65757.1"/>
    </source>
</evidence>
<dbReference type="CDD" id="cd18012">
    <property type="entry name" value="DEXQc_arch_SWI2_SNF2"/>
    <property type="match status" value="1"/>
</dbReference>
<dbReference type="Gene3D" id="3.40.50.300">
    <property type="entry name" value="P-loop containing nucleotide triphosphate hydrolases"/>
    <property type="match status" value="1"/>
</dbReference>
<dbReference type="InterPro" id="IPR014001">
    <property type="entry name" value="Helicase_ATP-bd"/>
</dbReference>
<dbReference type="InterPro" id="IPR001650">
    <property type="entry name" value="Helicase_C-like"/>
</dbReference>
<dbReference type="InterPro" id="IPR038718">
    <property type="entry name" value="SNF2-like_sf"/>
</dbReference>
<feature type="domain" description="Helicase ATP-binding" evidence="3">
    <location>
        <begin position="969"/>
        <end position="1127"/>
    </location>
</feature>
<dbReference type="InterPro" id="IPR000330">
    <property type="entry name" value="SNF2_N"/>
</dbReference>
<dbReference type="GO" id="GO:0016787">
    <property type="term" value="F:hydrolase activity"/>
    <property type="evidence" value="ECO:0007669"/>
    <property type="project" value="UniProtKB-KW"/>
</dbReference>
<evidence type="ECO:0000256" key="2">
    <source>
        <dbReference type="SAM" id="MobiDB-lite"/>
    </source>
</evidence>
<feature type="domain" description="Helicase C-terminal" evidence="4">
    <location>
        <begin position="1255"/>
        <end position="1405"/>
    </location>
</feature>
<protein>
    <submittedName>
        <fullName evidence="5">SNF2 family DNA or RNA helicase</fullName>
    </submittedName>
</protein>
<gene>
    <name evidence="5" type="ORF">LZ24_03034</name>
</gene>
<dbReference type="PROSITE" id="PS51192">
    <property type="entry name" value="HELICASE_ATP_BIND_1"/>
    <property type="match status" value="1"/>
</dbReference>
<dbReference type="EMBL" id="VLLC01000035">
    <property type="protein sequence ID" value="TWI65757.1"/>
    <property type="molecule type" value="Genomic_DNA"/>
</dbReference>
<keyword evidence="1" id="KW-0378">Hydrolase</keyword>
<keyword evidence="5" id="KW-0347">Helicase</keyword>
<evidence type="ECO:0000259" key="4">
    <source>
        <dbReference type="PROSITE" id="PS51194"/>
    </source>
</evidence>
<sequence length="1416" mass="159311">MKTDLPSDTDSKAKSHLPPGLTDLSDLKEALAVLENLSPLERKVAEIHAINFSRMKMATIIKALAVLETGEKKPSQAIMIEKALKTLQRKKLLISPYRGYTVLTKPWLRILARVLLAEGRFSSLVESLRPSLGMAREITYYWDTDIITAEARLLLYEKGGDAAADFLNQLRKKSYSYGVSQKDIFIEICGDPFDPLLFSMLPAYIHTEHLAPYFAHAIFHMEKSVAGGPYVERLVLEGSDRCDEDLEAFVLSFWLFRDERKKLDFWEKKRGPERMENLLCLQGWRAFSEGRNEEAILCYEKALGLFKKRKRKRKAIFFSHPMGILYLLALIREKSGKSMGTAENLIETAMADNRISAPLYATMYQYIFFMQGRVRALEQIFNGTIGRIPHKLTAFFSAFIRSWADQERLAKDVKEIVLLKEHAGREGFVWCERELDALISMLEDGEEREDGKGEGGCLITLIQNNSAWENALEALLRIHRKKEALEGEEGAGPQFRMVWFIRIGEAGTCEISPKEQKRKGTGWTAGRAVALKRLAEERESFTFLTEQDSRICRHIESDYSRSNWYGHGKTSYFFSSSVLSELAGHPLLFNGEDGTPIELIRGKPELIVSKIKTGKKKGSLSLSLSPPPHPLHDAFTYVLVQESPSRFRVVHLDQEYEDMAEILGKKMGLPQSAELKVQEVMETLAPHIPIKSDIDFGGDASGFNEVTAESRLHALLSPLGEGLKLVLAAQPFGENGPAYPPGKGGRSVVASVKGSQMKTTRDLSEEKKRKQELILACPSLQAEESHPSEWAFPDTESALELLLELEAQKEDIRIAWPEGQRFRMAGILSPMQFKASIREKEDWFAISGSAHVDENLTLDLMALLDSKKRVGRFIALEDGAFVALTREFEKRLRRMERFTTKKGRATGFHPMASLALEGVFEDLGQLKTDKAWEEHLARIRKVSDTPPELPSTLAADLRDYQKEGFNWMVRLSEWGVGACLADDMGLGKTLQALAILIRHAAKGPSLVIAPTSVCGNWLAEARRFAPTLNFKTMTADTGKKELEALGPFDVLVCSYGRMQQAKNAEMLAGLSWQVAILDEAQAIKNMDTQRSKAAMTLQAAFRLILTGTPIENHLRELWNLFQFIVPGLLGSLESFNRRFALPIEKYQDDQAKKDLRRLVQPFILRRTKAQVLEELPPRTEVELEIDLTPEETAFYEALRRQALERIEEDTESGSGQKHIKILAEITRLRQACCHSSLVDKDLHIPSSKLAAFSEILDDLLENRHKALVFSQFLGHLALVREHLDKKGISYQYLDGSTPAEQRQKSIAAFQAGEGDVFLISLKAGGVGLNLTAADYVIHMDPWWNPAVENQASDRAHRIGQQRPVTIYRLVTKNTVEEKIVKMHALKRDLADSLLEGADMSAKMSADALLGLIREAI</sequence>
<proteinExistence type="predicted"/>
<evidence type="ECO:0000313" key="6">
    <source>
        <dbReference type="Proteomes" id="UP000318307"/>
    </source>
</evidence>
<dbReference type="Pfam" id="PF00271">
    <property type="entry name" value="Helicase_C"/>
    <property type="match status" value="1"/>
</dbReference>
<accession>A0A562R9N8</accession>
<dbReference type="Proteomes" id="UP000318307">
    <property type="component" value="Unassembled WGS sequence"/>
</dbReference>
<dbReference type="GO" id="GO:0005524">
    <property type="term" value="F:ATP binding"/>
    <property type="evidence" value="ECO:0007669"/>
    <property type="project" value="InterPro"/>
</dbReference>
<dbReference type="SMART" id="SM00490">
    <property type="entry name" value="HELICc"/>
    <property type="match status" value="1"/>
</dbReference>
<keyword evidence="5" id="KW-0547">Nucleotide-binding</keyword>
<evidence type="ECO:0000256" key="1">
    <source>
        <dbReference type="ARBA" id="ARBA00022801"/>
    </source>
</evidence>
<feature type="region of interest" description="Disordered" evidence="2">
    <location>
        <begin position="737"/>
        <end position="766"/>
    </location>
</feature>
<dbReference type="PANTHER" id="PTHR10799">
    <property type="entry name" value="SNF2/RAD54 HELICASE FAMILY"/>
    <property type="match status" value="1"/>
</dbReference>
<dbReference type="InterPro" id="IPR027417">
    <property type="entry name" value="P-loop_NTPase"/>
</dbReference>
<dbReference type="PROSITE" id="PS51194">
    <property type="entry name" value="HELICASE_CTER"/>
    <property type="match status" value="1"/>
</dbReference>
<evidence type="ECO:0000259" key="3">
    <source>
        <dbReference type="PROSITE" id="PS51192"/>
    </source>
</evidence>